<gene>
    <name evidence="3" type="primary">rnk</name>
    <name evidence="3" type="ORF">K7C98_14830</name>
</gene>
<dbReference type="GO" id="GO:0016301">
    <property type="term" value="F:kinase activity"/>
    <property type="evidence" value="ECO:0007669"/>
    <property type="project" value="UniProtKB-KW"/>
</dbReference>
<dbReference type="InterPro" id="IPR029462">
    <property type="entry name" value="Rnk_N"/>
</dbReference>
<evidence type="ECO:0000259" key="1">
    <source>
        <dbReference type="Pfam" id="PF01272"/>
    </source>
</evidence>
<evidence type="ECO:0000259" key="2">
    <source>
        <dbReference type="Pfam" id="PF14760"/>
    </source>
</evidence>
<dbReference type="InterPro" id="IPR036953">
    <property type="entry name" value="GreA/GreB_C_sf"/>
</dbReference>
<comment type="caution">
    <text evidence="3">The sequence shown here is derived from an EMBL/GenBank/DDBJ whole genome shotgun (WGS) entry which is preliminary data.</text>
</comment>
<sequence length="136" mass="14855">MQPSPPITISRLDLGRLKRLLASPGVRDTDAALALDDELERAAVVDPEALPPDVVSMNSRVRLREQRTERELELTLVYPSDVGPDRVSVLAPVGSALLGLKVGQDIEWPLPNGRIAELRVLEILYQPEATGDDLDA</sequence>
<dbReference type="PANTHER" id="PTHR30437">
    <property type="entry name" value="TRANSCRIPTION ELONGATION FACTOR GREA"/>
    <property type="match status" value="1"/>
</dbReference>
<name>A0ABS7TQM4_9BACT</name>
<dbReference type="Gene3D" id="3.10.50.30">
    <property type="entry name" value="Transcription elongation factor, GreA/GreB, C-terminal domain"/>
    <property type="match status" value="1"/>
</dbReference>
<accession>A0ABS7TQM4</accession>
<feature type="domain" description="Regulator of nucleoside diphosphate kinase N-terminal" evidence="2">
    <location>
        <begin position="5"/>
        <end position="45"/>
    </location>
</feature>
<dbReference type="Gene3D" id="1.10.286.20">
    <property type="match status" value="1"/>
</dbReference>
<dbReference type="Pfam" id="PF01272">
    <property type="entry name" value="GreA_GreB"/>
    <property type="match status" value="1"/>
</dbReference>
<evidence type="ECO:0000313" key="3">
    <source>
        <dbReference type="EMBL" id="MBZ5710532.1"/>
    </source>
</evidence>
<dbReference type="InterPro" id="IPR001437">
    <property type="entry name" value="Tscrpt_elong_fac_GreA/B_C"/>
</dbReference>
<dbReference type="SUPFAM" id="SSF54534">
    <property type="entry name" value="FKBP-like"/>
    <property type="match status" value="1"/>
</dbReference>
<dbReference type="PANTHER" id="PTHR30437:SF5">
    <property type="entry name" value="REGULATOR OF NUCLEOSIDE DIPHOSPHATE KINASE"/>
    <property type="match status" value="1"/>
</dbReference>
<dbReference type="InterPro" id="IPR023459">
    <property type="entry name" value="Tscrpt_elong_fac_GreA/B_fam"/>
</dbReference>
<protein>
    <submittedName>
        <fullName evidence="3">Nucleoside diphosphate kinase regulator</fullName>
    </submittedName>
</protein>
<dbReference type="Pfam" id="PF14760">
    <property type="entry name" value="Rnk_N"/>
    <property type="match status" value="1"/>
</dbReference>
<keyword evidence="3" id="KW-0808">Transferase</keyword>
<organism evidence="3 4">
    <name type="scientific">Nannocystis pusilla</name>
    <dbReference type="NCBI Taxonomy" id="889268"/>
    <lineage>
        <taxon>Bacteria</taxon>
        <taxon>Pseudomonadati</taxon>
        <taxon>Myxococcota</taxon>
        <taxon>Polyangia</taxon>
        <taxon>Nannocystales</taxon>
        <taxon>Nannocystaceae</taxon>
        <taxon>Nannocystis</taxon>
    </lineage>
</organism>
<dbReference type="NCBIfam" id="NF004396">
    <property type="entry name" value="PRK05753.1"/>
    <property type="match status" value="1"/>
</dbReference>
<dbReference type="Proteomes" id="UP001139031">
    <property type="component" value="Unassembled WGS sequence"/>
</dbReference>
<dbReference type="RefSeq" id="WP_224192302.1">
    <property type="nucleotide sequence ID" value="NZ_JAIRAU010000017.1"/>
</dbReference>
<dbReference type="EMBL" id="JAIRAU010000017">
    <property type="protein sequence ID" value="MBZ5710532.1"/>
    <property type="molecule type" value="Genomic_DNA"/>
</dbReference>
<feature type="domain" description="Transcription elongation factor GreA/GreB C-terminal" evidence="1">
    <location>
        <begin position="51"/>
        <end position="125"/>
    </location>
</feature>
<reference evidence="3" key="1">
    <citation type="submission" date="2021-08" db="EMBL/GenBank/DDBJ databases">
        <authorList>
            <person name="Stevens D.C."/>
        </authorList>
    </citation>
    <scope>NUCLEOTIDE SEQUENCE</scope>
    <source>
        <strain evidence="3">DSM 53165</strain>
    </source>
</reference>
<proteinExistence type="predicted"/>
<keyword evidence="4" id="KW-1185">Reference proteome</keyword>
<evidence type="ECO:0000313" key="4">
    <source>
        <dbReference type="Proteomes" id="UP001139031"/>
    </source>
</evidence>
<keyword evidence="3" id="KW-0418">Kinase</keyword>